<keyword evidence="5 16" id="KW-0812">Transmembrane</keyword>
<keyword evidence="16" id="KW-0333">Golgi apparatus</keyword>
<evidence type="ECO:0000313" key="17">
    <source>
        <dbReference type="EMBL" id="KAH3851203.1"/>
    </source>
</evidence>
<evidence type="ECO:0000256" key="3">
    <source>
        <dbReference type="ARBA" id="ARBA00012641"/>
    </source>
</evidence>
<evidence type="ECO:0000256" key="12">
    <source>
        <dbReference type="ARBA" id="ARBA00047979"/>
    </source>
</evidence>
<feature type="site" description="Interaction with galactose moiety of substrate glycoprotein" evidence="15">
    <location>
        <position position="243"/>
    </location>
</feature>
<feature type="binding site" evidence="14">
    <location>
        <position position="212"/>
    </location>
    <ligand>
        <name>Mn(2+)</name>
        <dbReference type="ChEBI" id="CHEBI:29035"/>
    </ligand>
</feature>
<name>A0A9D4R1Y6_DREPO</name>
<dbReference type="InterPro" id="IPR005027">
    <property type="entry name" value="Glyco_trans_43"/>
</dbReference>
<protein>
    <recommendedName>
        <fullName evidence="3 16">Galactosylgalactosylxylosylprotein 3-beta-glucuronosyltransferase</fullName>
        <ecNumber evidence="3 16">2.4.1.135</ecNumber>
    </recommendedName>
</protein>
<keyword evidence="4 16" id="KW-0808">Transferase</keyword>
<evidence type="ECO:0000256" key="4">
    <source>
        <dbReference type="ARBA" id="ARBA00022679"/>
    </source>
</evidence>
<gene>
    <name evidence="17" type="ORF">DPMN_093683</name>
</gene>
<evidence type="ECO:0000256" key="15">
    <source>
        <dbReference type="PIRSR" id="PIRSR605027-4"/>
    </source>
</evidence>
<dbReference type="EC" id="2.4.1.135" evidence="3 16"/>
<keyword evidence="7 16" id="KW-0735">Signal-anchor</keyword>
<comment type="catalytic activity">
    <reaction evidence="12 16">
        <text>3-O-(beta-D-galactosyl-(1-&gt;3)-beta-D-galactosyl-(1-&gt;4)-beta-D-xylosyl)-L-seryl-[protein] + UDP-alpha-D-glucuronate = 3-O-(beta-D-GlcA-(1-&gt;3)-beta-D-Gal-(1-&gt;3)-beta-D-Gal-(1-&gt;4)-beta-D-Xyl)-L-seryl-[protein] + UDP + H(+)</text>
        <dbReference type="Rhea" id="RHEA:24168"/>
        <dbReference type="Rhea" id="RHEA-COMP:12571"/>
        <dbReference type="Rhea" id="RHEA-COMP:12573"/>
        <dbReference type="ChEBI" id="CHEBI:15378"/>
        <dbReference type="ChEBI" id="CHEBI:58052"/>
        <dbReference type="ChEBI" id="CHEBI:58223"/>
        <dbReference type="ChEBI" id="CHEBI:132090"/>
        <dbReference type="ChEBI" id="CHEBI:132093"/>
        <dbReference type="EC" id="2.4.1.135"/>
    </reaction>
</comment>
<organism evidence="17 18">
    <name type="scientific">Dreissena polymorpha</name>
    <name type="common">Zebra mussel</name>
    <name type="synonym">Mytilus polymorpha</name>
    <dbReference type="NCBI Taxonomy" id="45954"/>
    <lineage>
        <taxon>Eukaryota</taxon>
        <taxon>Metazoa</taxon>
        <taxon>Spiralia</taxon>
        <taxon>Lophotrochozoa</taxon>
        <taxon>Mollusca</taxon>
        <taxon>Bivalvia</taxon>
        <taxon>Autobranchia</taxon>
        <taxon>Heteroconchia</taxon>
        <taxon>Euheterodonta</taxon>
        <taxon>Imparidentia</taxon>
        <taxon>Neoheterodontei</taxon>
        <taxon>Myida</taxon>
        <taxon>Dreissenoidea</taxon>
        <taxon>Dreissenidae</taxon>
        <taxon>Dreissena</taxon>
    </lineage>
</organism>
<evidence type="ECO:0000256" key="5">
    <source>
        <dbReference type="ARBA" id="ARBA00022692"/>
    </source>
</evidence>
<dbReference type="Pfam" id="PF03360">
    <property type="entry name" value="Glyco_transf_43"/>
    <property type="match status" value="1"/>
</dbReference>
<dbReference type="CDD" id="cd00218">
    <property type="entry name" value="GlcAT-I"/>
    <property type="match status" value="1"/>
</dbReference>
<evidence type="ECO:0000256" key="16">
    <source>
        <dbReference type="RuleBase" id="RU363127"/>
    </source>
</evidence>
<dbReference type="PANTHER" id="PTHR10896">
    <property type="entry name" value="GALACTOSYLGALACTOSYLXYLOSYLPROTEIN 3-BETA-GLUCURONOSYLTRANSFERASE BETA-1,3-GLUCURONYLTRANSFERASE"/>
    <property type="match status" value="1"/>
</dbReference>
<evidence type="ECO:0000256" key="14">
    <source>
        <dbReference type="PIRSR" id="PIRSR605027-3"/>
    </source>
</evidence>
<dbReference type="GO" id="GO:0005975">
    <property type="term" value="P:carbohydrate metabolic process"/>
    <property type="evidence" value="ECO:0007669"/>
    <property type="project" value="TreeGrafter"/>
</dbReference>
<evidence type="ECO:0000256" key="8">
    <source>
        <dbReference type="ARBA" id="ARBA00022989"/>
    </source>
</evidence>
<comment type="pathway">
    <text evidence="16">Protein modification; protein glycosylation.</text>
</comment>
<comment type="subcellular location">
    <subcellularLocation>
        <location evidence="16">Golgi apparatus membrane</location>
        <topology evidence="16">Single-pass type II membrane protein</topology>
    </subcellularLocation>
    <subcellularLocation>
        <location evidence="1">Membrane</location>
        <topology evidence="1">Single-pass type II membrane protein</topology>
    </subcellularLocation>
</comment>
<keyword evidence="9 16" id="KW-0472">Membrane</keyword>
<dbReference type="GO" id="GO:0050650">
    <property type="term" value="P:chondroitin sulfate proteoglycan biosynthetic process"/>
    <property type="evidence" value="ECO:0007669"/>
    <property type="project" value="TreeGrafter"/>
</dbReference>
<evidence type="ECO:0000256" key="2">
    <source>
        <dbReference type="ARBA" id="ARBA00007706"/>
    </source>
</evidence>
<dbReference type="FunFam" id="3.90.550.10:FF:000044">
    <property type="entry name" value="Galactosylgalactosylxylosylprotein 3-beta-glucuronosyltransferase"/>
    <property type="match status" value="1"/>
</dbReference>
<keyword evidence="11 14" id="KW-0464">Manganese</keyword>
<reference evidence="17" key="1">
    <citation type="journal article" date="2019" name="bioRxiv">
        <title>The Genome of the Zebra Mussel, Dreissena polymorpha: A Resource for Invasive Species Research.</title>
        <authorList>
            <person name="McCartney M.A."/>
            <person name="Auch B."/>
            <person name="Kono T."/>
            <person name="Mallez S."/>
            <person name="Zhang Y."/>
            <person name="Obille A."/>
            <person name="Becker A."/>
            <person name="Abrahante J.E."/>
            <person name="Garbe J."/>
            <person name="Badalamenti J.P."/>
            <person name="Herman A."/>
            <person name="Mangelson H."/>
            <person name="Liachko I."/>
            <person name="Sullivan S."/>
            <person name="Sone E.D."/>
            <person name="Koren S."/>
            <person name="Silverstein K.A.T."/>
            <person name="Beckman K.B."/>
            <person name="Gohl D.M."/>
        </authorList>
    </citation>
    <scope>NUCLEOTIDE SEQUENCE</scope>
    <source>
        <strain evidence="17">Duluth1</strain>
        <tissue evidence="17">Whole animal</tissue>
    </source>
</reference>
<dbReference type="GO" id="GO:0015018">
    <property type="term" value="F:galactosylgalactosylxylosylprotein 3-beta-glucuronosyltransferase activity"/>
    <property type="evidence" value="ECO:0007669"/>
    <property type="project" value="UniProtKB-UniRule"/>
</dbReference>
<evidence type="ECO:0000256" key="9">
    <source>
        <dbReference type="ARBA" id="ARBA00023136"/>
    </source>
</evidence>
<dbReference type="Proteomes" id="UP000828390">
    <property type="component" value="Unassembled WGS sequence"/>
</dbReference>
<dbReference type="EMBL" id="JAIWYP010000003">
    <property type="protein sequence ID" value="KAH3851203.1"/>
    <property type="molecule type" value="Genomic_DNA"/>
</dbReference>
<dbReference type="PANTHER" id="PTHR10896:SF65">
    <property type="entry name" value="GALACTOSYLGALACTOSYLXYLOSYLPROTEIN 3-BETA-GLUCURONOSYLTRANSFERASE 3"/>
    <property type="match status" value="1"/>
</dbReference>
<dbReference type="GO" id="GO:0000139">
    <property type="term" value="C:Golgi membrane"/>
    <property type="evidence" value="ECO:0007669"/>
    <property type="project" value="UniProtKB-SubCell"/>
</dbReference>
<evidence type="ECO:0000256" key="11">
    <source>
        <dbReference type="ARBA" id="ARBA00023211"/>
    </source>
</evidence>
<evidence type="ECO:0000256" key="10">
    <source>
        <dbReference type="ARBA" id="ARBA00023180"/>
    </source>
</evidence>
<dbReference type="Gene3D" id="3.90.550.10">
    <property type="entry name" value="Spore Coat Polysaccharide Biosynthesis Protein SpsA, Chain A"/>
    <property type="match status" value="1"/>
</dbReference>
<reference evidence="17" key="2">
    <citation type="submission" date="2020-11" db="EMBL/GenBank/DDBJ databases">
        <authorList>
            <person name="McCartney M.A."/>
            <person name="Auch B."/>
            <person name="Kono T."/>
            <person name="Mallez S."/>
            <person name="Becker A."/>
            <person name="Gohl D.M."/>
            <person name="Silverstein K.A.T."/>
            <person name="Koren S."/>
            <person name="Bechman K.B."/>
            <person name="Herman A."/>
            <person name="Abrahante J.E."/>
            <person name="Garbe J."/>
        </authorList>
    </citation>
    <scope>NUCLEOTIDE SEQUENCE</scope>
    <source>
        <strain evidence="17">Duluth1</strain>
        <tissue evidence="17">Whole animal</tissue>
    </source>
</reference>
<evidence type="ECO:0000313" key="18">
    <source>
        <dbReference type="Proteomes" id="UP000828390"/>
    </source>
</evidence>
<keyword evidence="10" id="KW-0325">Glycoprotein</keyword>
<feature type="transmembrane region" description="Helical" evidence="16">
    <location>
        <begin position="20"/>
        <end position="41"/>
    </location>
</feature>
<evidence type="ECO:0000256" key="13">
    <source>
        <dbReference type="PIRSR" id="PIRSR605027-1"/>
    </source>
</evidence>
<keyword evidence="8 16" id="KW-1133">Transmembrane helix</keyword>
<dbReference type="GO" id="GO:0046872">
    <property type="term" value="F:metal ion binding"/>
    <property type="evidence" value="ECO:0007669"/>
    <property type="project" value="UniProtKB-KW"/>
</dbReference>
<evidence type="ECO:0000256" key="1">
    <source>
        <dbReference type="ARBA" id="ARBA00004606"/>
    </source>
</evidence>
<dbReference type="SUPFAM" id="SSF53448">
    <property type="entry name" value="Nucleotide-diphospho-sugar transferases"/>
    <property type="match status" value="1"/>
</dbReference>
<evidence type="ECO:0000256" key="7">
    <source>
        <dbReference type="ARBA" id="ARBA00022968"/>
    </source>
</evidence>
<evidence type="ECO:0000256" key="6">
    <source>
        <dbReference type="ARBA" id="ARBA00022723"/>
    </source>
</evidence>
<proteinExistence type="inferred from homology"/>
<dbReference type="AlphaFoldDB" id="A0A9D4R1Y6"/>
<sequence>MQGNQCCCHEQLMMIRQRLIYIYFAGTGLALFWIFVNFGTWCEDNSDYLELEKKKVQLLQQKTDTQRLEIDVLKRLNDDTKLDLTRAEKKLNSLVINNNKDIPVIYLITPTHGRLEQKADLTRLSYTLRLVPNIHWIIVEDLSRKSDLVTNFLANCKLPYTHLFVATPDNYKLKEKDPNWLKPRGVLQRNKGLQWLRNQTGVTGVVYFADDDNTYDLRIFEEMRYTQRVSVWPVGLVGDLKYESPKLRNKKVVGWHTYWKPERKFAMDMAGFAINARLLLEHPRAEFRMTAGRGNLESDLLTQLGVEWSDLEPRAEDCTKIKNNKGPRMEPCGTPQEMFSDDEKVPDTSTSCFLSDKYDCNHIVISSPRPEARSFIKSIEWSTVSKAFCTGVAHTD</sequence>
<feature type="active site" description="Proton donor/acceptor" evidence="13">
    <location>
        <position position="297"/>
    </location>
</feature>
<accession>A0A9D4R1Y6</accession>
<keyword evidence="18" id="KW-1185">Reference proteome</keyword>
<comment type="caution">
    <text evidence="17">The sequence shown here is derived from an EMBL/GenBank/DDBJ whole genome shotgun (WGS) entry which is preliminary data.</text>
</comment>
<comment type="similarity">
    <text evidence="2 16">Belongs to the glycosyltransferase 43 family.</text>
</comment>
<comment type="cofactor">
    <cofactor evidence="14 16">
        <name>Mn(2+)</name>
        <dbReference type="ChEBI" id="CHEBI:29035"/>
    </cofactor>
</comment>
<keyword evidence="6 14" id="KW-0479">Metal-binding</keyword>
<dbReference type="InterPro" id="IPR029044">
    <property type="entry name" value="Nucleotide-diphossugar_trans"/>
</dbReference>